<sequence>MWGSGGKNLGQRRKRREPTATEKGGRGGAMLDPMASAFTRGDQRRRRRRPRSGADIVGVRCRRRREPAESRSTTTMTVDDDGDGGGEDRAAAAKGFVGGGECFRVCREKGQGGWVSGFTLFMLRQISGRSSLSLICSRSVTTSLQISDILVSIADLSQICHNLGGKFMAGKISDRSVTTYNLS</sequence>
<gene>
    <name evidence="2" type="ORF">Scep_028291</name>
</gene>
<evidence type="ECO:0000313" key="2">
    <source>
        <dbReference type="EMBL" id="KAK9089209.1"/>
    </source>
</evidence>
<keyword evidence="3" id="KW-1185">Reference proteome</keyword>
<protein>
    <submittedName>
        <fullName evidence="2">Uncharacterized protein</fullName>
    </submittedName>
</protein>
<accession>A0AAP0E9P2</accession>
<organism evidence="2 3">
    <name type="scientific">Stephania cephalantha</name>
    <dbReference type="NCBI Taxonomy" id="152367"/>
    <lineage>
        <taxon>Eukaryota</taxon>
        <taxon>Viridiplantae</taxon>
        <taxon>Streptophyta</taxon>
        <taxon>Embryophyta</taxon>
        <taxon>Tracheophyta</taxon>
        <taxon>Spermatophyta</taxon>
        <taxon>Magnoliopsida</taxon>
        <taxon>Ranunculales</taxon>
        <taxon>Menispermaceae</taxon>
        <taxon>Menispermoideae</taxon>
        <taxon>Cissampelideae</taxon>
        <taxon>Stephania</taxon>
    </lineage>
</organism>
<proteinExistence type="predicted"/>
<dbReference type="Proteomes" id="UP001419268">
    <property type="component" value="Unassembled WGS sequence"/>
</dbReference>
<name>A0AAP0E9P2_9MAGN</name>
<dbReference type="EMBL" id="JBBNAG010000012">
    <property type="protein sequence ID" value="KAK9089209.1"/>
    <property type="molecule type" value="Genomic_DNA"/>
</dbReference>
<dbReference type="AlphaFoldDB" id="A0AAP0E9P2"/>
<evidence type="ECO:0000256" key="1">
    <source>
        <dbReference type="SAM" id="MobiDB-lite"/>
    </source>
</evidence>
<evidence type="ECO:0000313" key="3">
    <source>
        <dbReference type="Proteomes" id="UP001419268"/>
    </source>
</evidence>
<reference evidence="2 3" key="1">
    <citation type="submission" date="2024-01" db="EMBL/GenBank/DDBJ databases">
        <title>Genome assemblies of Stephania.</title>
        <authorList>
            <person name="Yang L."/>
        </authorList>
    </citation>
    <scope>NUCLEOTIDE SEQUENCE [LARGE SCALE GENOMIC DNA]</scope>
    <source>
        <strain evidence="2">JXDWG</strain>
        <tissue evidence="2">Leaf</tissue>
    </source>
</reference>
<comment type="caution">
    <text evidence="2">The sequence shown here is derived from an EMBL/GenBank/DDBJ whole genome shotgun (WGS) entry which is preliminary data.</text>
</comment>
<feature type="region of interest" description="Disordered" evidence="1">
    <location>
        <begin position="1"/>
        <end position="86"/>
    </location>
</feature>